<accession>K1H9Y9</accession>
<protein>
    <submittedName>
        <fullName evidence="1">Uncharacterized protein</fullName>
    </submittedName>
</protein>
<name>K1H9Y9_9FUSO</name>
<evidence type="ECO:0000313" key="1">
    <source>
        <dbReference type="EMBL" id="EKA92313.1"/>
    </source>
</evidence>
<organism evidence="1 2">
    <name type="scientific">Fusobacterium periodonticum D10</name>
    <dbReference type="NCBI Taxonomy" id="620833"/>
    <lineage>
        <taxon>Bacteria</taxon>
        <taxon>Fusobacteriati</taxon>
        <taxon>Fusobacteriota</taxon>
        <taxon>Fusobacteriia</taxon>
        <taxon>Fusobacteriales</taxon>
        <taxon>Fusobacteriaceae</taxon>
        <taxon>Fusobacterium</taxon>
    </lineage>
</organism>
<gene>
    <name evidence="1" type="ORF">FPOG_02547</name>
</gene>
<sequence length="84" mass="9315">MDKRFWVWLTSVPSLVSDSEVTNEEQLLLENKVNSIQGKVFINDGTPGGTTMAYQNRTTYPNGSMTISQKNLTTGETSFQGINP</sequence>
<reference evidence="1 2" key="1">
    <citation type="submission" date="2012-05" db="EMBL/GenBank/DDBJ databases">
        <title>The Genome Sequence of Fusobacterium periodontium Oral Taxon 201 Strain D10.</title>
        <authorList>
            <consortium name="The Broad Institute Genome Sequencing Platform"/>
            <consortium name="The Broad Institute Genome Sequencing Center for Infectious Disease"/>
            <person name="Earl A."/>
            <person name="Ward D."/>
            <person name="Feldgarden M."/>
            <person name="Gevers D."/>
            <person name="Strauss J."/>
            <person name="Sibley C."/>
            <person name="White A."/>
            <person name="Ambrose C.E."/>
            <person name="Allen-Vercoe E."/>
            <person name="Walker B."/>
            <person name="Young S.K."/>
            <person name="Zeng Q."/>
            <person name="Gargeya S."/>
            <person name="Fitzgerald M."/>
            <person name="Haas B."/>
            <person name="Abouelleil A."/>
            <person name="Alvarado L."/>
            <person name="Arachchi H.M."/>
            <person name="Berlin A.M."/>
            <person name="Chapman S.B."/>
            <person name="Goldberg J."/>
            <person name="Griggs A."/>
            <person name="Gujja S."/>
            <person name="Hansen M."/>
            <person name="Howarth C."/>
            <person name="Imamovic A."/>
            <person name="Larimer J."/>
            <person name="McCowan C."/>
            <person name="Montmayeur A."/>
            <person name="Murphy C."/>
            <person name="Neiman D."/>
            <person name="Pearson M."/>
            <person name="Priest M."/>
            <person name="Roberts A."/>
            <person name="Saif S."/>
            <person name="Shea T."/>
            <person name="Sisk P."/>
            <person name="Sykes S."/>
            <person name="Wortman J."/>
            <person name="Nusbaum C."/>
            <person name="Birren B."/>
        </authorList>
    </citation>
    <scope>NUCLEOTIDE SEQUENCE [LARGE SCALE GENOMIC DNA]</scope>
    <source>
        <strain evidence="1 2">D10</strain>
    </source>
</reference>
<proteinExistence type="predicted"/>
<dbReference type="HOGENOM" id="CLU_2532735_0_0_0"/>
<dbReference type="EMBL" id="ACIF01000401">
    <property type="protein sequence ID" value="EKA92313.1"/>
    <property type="molecule type" value="Genomic_DNA"/>
</dbReference>
<dbReference type="Proteomes" id="UP000005809">
    <property type="component" value="Unassembled WGS sequence"/>
</dbReference>
<evidence type="ECO:0000313" key="2">
    <source>
        <dbReference type="Proteomes" id="UP000005809"/>
    </source>
</evidence>
<comment type="caution">
    <text evidence="1">The sequence shown here is derived from an EMBL/GenBank/DDBJ whole genome shotgun (WGS) entry which is preliminary data.</text>
</comment>
<feature type="non-terminal residue" evidence="1">
    <location>
        <position position="84"/>
    </location>
</feature>
<dbReference type="AlphaFoldDB" id="K1H9Y9"/>